<gene>
    <name evidence="1" type="ORF">POPTR_005G143000</name>
</gene>
<evidence type="ECO:0000313" key="1">
    <source>
        <dbReference type="EMBL" id="PNT36701.1"/>
    </source>
</evidence>
<accession>B9H6K6</accession>
<organism evidence="1 2">
    <name type="scientific">Populus trichocarpa</name>
    <name type="common">Western balsam poplar</name>
    <name type="synonym">Populus balsamifera subsp. trichocarpa</name>
    <dbReference type="NCBI Taxonomy" id="3694"/>
    <lineage>
        <taxon>Eukaryota</taxon>
        <taxon>Viridiplantae</taxon>
        <taxon>Streptophyta</taxon>
        <taxon>Embryophyta</taxon>
        <taxon>Tracheophyta</taxon>
        <taxon>Spermatophyta</taxon>
        <taxon>Magnoliopsida</taxon>
        <taxon>eudicotyledons</taxon>
        <taxon>Gunneridae</taxon>
        <taxon>Pentapetalae</taxon>
        <taxon>rosids</taxon>
        <taxon>fabids</taxon>
        <taxon>Malpighiales</taxon>
        <taxon>Salicaceae</taxon>
        <taxon>Saliceae</taxon>
        <taxon>Populus</taxon>
    </lineage>
</organism>
<dbReference type="EMBL" id="CM009294">
    <property type="protein sequence ID" value="PNT36701.1"/>
    <property type="molecule type" value="Genomic_DNA"/>
</dbReference>
<reference evidence="1 2" key="1">
    <citation type="journal article" date="2006" name="Science">
        <title>The genome of black cottonwood, Populus trichocarpa (Torr. &amp; Gray).</title>
        <authorList>
            <person name="Tuskan G.A."/>
            <person name="Difazio S."/>
            <person name="Jansson S."/>
            <person name="Bohlmann J."/>
            <person name="Grigoriev I."/>
            <person name="Hellsten U."/>
            <person name="Putnam N."/>
            <person name="Ralph S."/>
            <person name="Rombauts S."/>
            <person name="Salamov A."/>
            <person name="Schein J."/>
            <person name="Sterck L."/>
            <person name="Aerts A."/>
            <person name="Bhalerao R.R."/>
            <person name="Bhalerao R.P."/>
            <person name="Blaudez D."/>
            <person name="Boerjan W."/>
            <person name="Brun A."/>
            <person name="Brunner A."/>
            <person name="Busov V."/>
            <person name="Campbell M."/>
            <person name="Carlson J."/>
            <person name="Chalot M."/>
            <person name="Chapman J."/>
            <person name="Chen G.L."/>
            <person name="Cooper D."/>
            <person name="Coutinho P.M."/>
            <person name="Couturier J."/>
            <person name="Covert S."/>
            <person name="Cronk Q."/>
            <person name="Cunningham R."/>
            <person name="Davis J."/>
            <person name="Degroeve S."/>
            <person name="Dejardin A."/>
            <person name="Depamphilis C."/>
            <person name="Detter J."/>
            <person name="Dirks B."/>
            <person name="Dubchak I."/>
            <person name="Duplessis S."/>
            <person name="Ehlting J."/>
            <person name="Ellis B."/>
            <person name="Gendler K."/>
            <person name="Goodstein D."/>
            <person name="Gribskov M."/>
            <person name="Grimwood J."/>
            <person name="Groover A."/>
            <person name="Gunter L."/>
            <person name="Hamberger B."/>
            <person name="Heinze B."/>
            <person name="Helariutta Y."/>
            <person name="Henrissat B."/>
            <person name="Holligan D."/>
            <person name="Holt R."/>
            <person name="Huang W."/>
            <person name="Islam-Faridi N."/>
            <person name="Jones S."/>
            <person name="Jones-Rhoades M."/>
            <person name="Jorgensen R."/>
            <person name="Joshi C."/>
            <person name="Kangasjarvi J."/>
            <person name="Karlsson J."/>
            <person name="Kelleher C."/>
            <person name="Kirkpatrick R."/>
            <person name="Kirst M."/>
            <person name="Kohler A."/>
            <person name="Kalluri U."/>
            <person name="Larimer F."/>
            <person name="Leebens-Mack J."/>
            <person name="Leple J.C."/>
            <person name="Locascio P."/>
            <person name="Lou Y."/>
            <person name="Lucas S."/>
            <person name="Martin F."/>
            <person name="Montanini B."/>
            <person name="Napoli C."/>
            <person name="Nelson D.R."/>
            <person name="Nelson C."/>
            <person name="Nieminen K."/>
            <person name="Nilsson O."/>
            <person name="Pereda V."/>
            <person name="Peter G."/>
            <person name="Philippe R."/>
            <person name="Pilate G."/>
            <person name="Poliakov A."/>
            <person name="Razumovskaya J."/>
            <person name="Richardson P."/>
            <person name="Rinaldi C."/>
            <person name="Ritland K."/>
            <person name="Rouze P."/>
            <person name="Ryaboy D."/>
            <person name="Schmutz J."/>
            <person name="Schrader J."/>
            <person name="Segerman B."/>
            <person name="Shin H."/>
            <person name="Siddiqui A."/>
            <person name="Sterky F."/>
            <person name="Terry A."/>
            <person name="Tsai C.J."/>
            <person name="Uberbacher E."/>
            <person name="Unneberg P."/>
            <person name="Vahala J."/>
            <person name="Wall K."/>
            <person name="Wessler S."/>
            <person name="Yang G."/>
            <person name="Yin T."/>
            <person name="Douglas C."/>
            <person name="Marra M."/>
            <person name="Sandberg G."/>
            <person name="Van de Peer Y."/>
            <person name="Rokhsar D."/>
        </authorList>
    </citation>
    <scope>NUCLEOTIDE SEQUENCE [LARGE SCALE GENOMIC DNA]</scope>
    <source>
        <strain evidence="2">cv. Nisqually</strain>
    </source>
</reference>
<keyword evidence="2" id="KW-1185">Reference proteome</keyword>
<dbReference type="InParanoid" id="B9H6K6"/>
<dbReference type="HOGENOM" id="CLU_3000022_0_0_1"/>
<dbReference type="AlphaFoldDB" id="B9H6K6"/>
<proteinExistence type="predicted"/>
<protein>
    <submittedName>
        <fullName evidence="1">Uncharacterized protein</fullName>
    </submittedName>
</protein>
<evidence type="ECO:0000313" key="2">
    <source>
        <dbReference type="Proteomes" id="UP000006729"/>
    </source>
</evidence>
<sequence>MGGEEFAVLDTSSISVVKEESMINGQERTVESWNNQYHPNLLYRVSHCLCSKLLEWT</sequence>
<dbReference type="Proteomes" id="UP000006729">
    <property type="component" value="Chromosome 5"/>
</dbReference>
<name>B9H6K6_POPTR</name>